<comment type="caution">
    <text evidence="1">The sequence shown here is derived from an EMBL/GenBank/DDBJ whole genome shotgun (WGS) entry which is preliminary data.</text>
</comment>
<accession>A0A2H9T4M4</accession>
<dbReference type="EMBL" id="NSIT01000245">
    <property type="protein sequence ID" value="PJE78164.1"/>
    <property type="molecule type" value="Genomic_DNA"/>
</dbReference>
<reference evidence="1" key="1">
    <citation type="journal article" date="2017" name="Appl. Environ. Microbiol.">
        <title>Molecular characterization of an Endozoicomonas-like organism causing infection in king scallop Pecten maximus L.</title>
        <authorList>
            <person name="Cano I."/>
            <person name="van Aerle R."/>
            <person name="Ross S."/>
            <person name="Verner-Jeffreys D.W."/>
            <person name="Paley R.K."/>
            <person name="Rimmer G."/>
            <person name="Ryder D."/>
            <person name="Hooper P."/>
            <person name="Stone D."/>
            <person name="Feist S.W."/>
        </authorList>
    </citation>
    <scope>NUCLEOTIDE SEQUENCE</scope>
</reference>
<dbReference type="AlphaFoldDB" id="A0A2H9T4M4"/>
<sequence>MFPEENSLFSFSISLAERLQDCFENGLFFRPSQYFSTRLGYFPACFDDARPGVSFPFSTVEQMDRFGIHSYQHYNHYESTGFIFVLRESS</sequence>
<protein>
    <submittedName>
        <fullName evidence="1">Uncharacterized protein</fullName>
    </submittedName>
</protein>
<proteinExistence type="predicted"/>
<gene>
    <name evidence="1" type="ORF">CI610_02903</name>
</gene>
<name>A0A2H9T4M4_9ZZZZ</name>
<organism evidence="1">
    <name type="scientific">invertebrate metagenome</name>
    <dbReference type="NCBI Taxonomy" id="1711999"/>
    <lineage>
        <taxon>unclassified sequences</taxon>
        <taxon>metagenomes</taxon>
        <taxon>organismal metagenomes</taxon>
    </lineage>
</organism>
<evidence type="ECO:0000313" key="1">
    <source>
        <dbReference type="EMBL" id="PJE78164.1"/>
    </source>
</evidence>